<accession>X1JM48</accession>
<dbReference type="EMBL" id="BARU01040599">
    <property type="protein sequence ID" value="GAH79344.1"/>
    <property type="molecule type" value="Genomic_DNA"/>
</dbReference>
<evidence type="ECO:0000313" key="1">
    <source>
        <dbReference type="EMBL" id="GAH79344.1"/>
    </source>
</evidence>
<protein>
    <submittedName>
        <fullName evidence="1">Uncharacterized protein</fullName>
    </submittedName>
</protein>
<gene>
    <name evidence="1" type="ORF">S03H2_62740</name>
</gene>
<feature type="non-terminal residue" evidence="1">
    <location>
        <position position="62"/>
    </location>
</feature>
<dbReference type="PROSITE" id="PS51257">
    <property type="entry name" value="PROKAR_LIPOPROTEIN"/>
    <property type="match status" value="1"/>
</dbReference>
<sequence>MSADAKKTLLAVSAVLCGVAGLTVIGLGCAAAFRFWLRADQPAALETDKAALTGPAFLVAFG</sequence>
<name>X1JM48_9ZZZZ</name>
<comment type="caution">
    <text evidence="1">The sequence shown here is derived from an EMBL/GenBank/DDBJ whole genome shotgun (WGS) entry which is preliminary data.</text>
</comment>
<proteinExistence type="predicted"/>
<reference evidence="1" key="1">
    <citation type="journal article" date="2014" name="Front. Microbiol.">
        <title>High frequency of phylogenetically diverse reductive dehalogenase-homologous genes in deep subseafloor sedimentary metagenomes.</title>
        <authorList>
            <person name="Kawai M."/>
            <person name="Futagami T."/>
            <person name="Toyoda A."/>
            <person name="Takaki Y."/>
            <person name="Nishi S."/>
            <person name="Hori S."/>
            <person name="Arai W."/>
            <person name="Tsubouchi T."/>
            <person name="Morono Y."/>
            <person name="Uchiyama I."/>
            <person name="Ito T."/>
            <person name="Fujiyama A."/>
            <person name="Inagaki F."/>
            <person name="Takami H."/>
        </authorList>
    </citation>
    <scope>NUCLEOTIDE SEQUENCE</scope>
    <source>
        <strain evidence="1">Expedition CK06-06</strain>
    </source>
</reference>
<organism evidence="1">
    <name type="scientific">marine sediment metagenome</name>
    <dbReference type="NCBI Taxonomy" id="412755"/>
    <lineage>
        <taxon>unclassified sequences</taxon>
        <taxon>metagenomes</taxon>
        <taxon>ecological metagenomes</taxon>
    </lineage>
</organism>
<dbReference type="AlphaFoldDB" id="X1JM48"/>